<evidence type="ECO:0000313" key="4">
    <source>
        <dbReference type="Proteomes" id="UP000187321"/>
    </source>
</evidence>
<evidence type="ECO:0000313" key="3">
    <source>
        <dbReference type="Proteomes" id="UP000185687"/>
    </source>
</evidence>
<sequence>MKLETEDALLSGIPIGAGQLAHCDCCNVCLRPNHRVEILVTIVGTQIDVATTRCAVCSQGSLSKETERPCLLARGRVAASVSSSGRSKLILSGASVVDRAE</sequence>
<gene>
    <name evidence="1" type="ORF">BB347_18730</name>
    <name evidence="2" type="ORF">SAMN05421809_3710</name>
</gene>
<dbReference type="EMBL" id="CP019330">
    <property type="protein sequence ID" value="APX98742.1"/>
    <property type="molecule type" value="Genomic_DNA"/>
</dbReference>
<dbReference type="EMBL" id="FTNP01000009">
    <property type="protein sequence ID" value="SIS07439.1"/>
    <property type="molecule type" value="Genomic_DNA"/>
</dbReference>
<dbReference type="AlphaFoldDB" id="A0A1N7G4C3"/>
<reference evidence="2 3" key="2">
    <citation type="submission" date="2017-01" db="EMBL/GenBank/DDBJ databases">
        <authorList>
            <person name="Mah S.A."/>
            <person name="Swanson W.J."/>
            <person name="Moy G.W."/>
            <person name="Vacquier V.D."/>
        </authorList>
    </citation>
    <scope>NUCLEOTIDE SEQUENCE [LARGE SCALE GENOMIC DNA]</scope>
    <source>
        <strain evidence="2 3">CGMCC 1.8909</strain>
    </source>
</reference>
<reference evidence="1 4" key="1">
    <citation type="submission" date="2017-01" db="EMBL/GenBank/DDBJ databases">
        <title>Complete genome sequence of Haloterrigena daqingensis type strain (JX313T).</title>
        <authorList>
            <person name="Shuang W."/>
        </authorList>
    </citation>
    <scope>NUCLEOTIDE SEQUENCE [LARGE SCALE GENOMIC DNA]</scope>
    <source>
        <strain evidence="4">JX313</strain>
        <strain evidence="1">JX313T</strain>
        <plasmid evidence="4">Plasmid unnamed3</plasmid>
        <plasmid evidence="1">unnamed3</plasmid>
    </source>
</reference>
<name>A0A1N7G4C3_9EURY</name>
<dbReference type="OrthoDB" id="188314at2157"/>
<dbReference type="RefSeq" id="WP_076584191.1">
    <property type="nucleotide sequence ID" value="NZ_CP019330.1"/>
</dbReference>
<proteinExistence type="predicted"/>
<dbReference type="Proteomes" id="UP000187321">
    <property type="component" value="Plasmid unnamed3"/>
</dbReference>
<geneLocation type="plasmid" evidence="1">
    <name>unnamed3</name>
</geneLocation>
<evidence type="ECO:0000313" key="1">
    <source>
        <dbReference type="EMBL" id="APX98742.1"/>
    </source>
</evidence>
<keyword evidence="3" id="KW-1185">Reference proteome</keyword>
<dbReference type="GeneID" id="30958023"/>
<evidence type="ECO:0000313" key="2">
    <source>
        <dbReference type="EMBL" id="SIS07439.1"/>
    </source>
</evidence>
<protein>
    <submittedName>
        <fullName evidence="2">Uncharacterized protein</fullName>
    </submittedName>
</protein>
<dbReference type="KEGG" id="hda:BB347_18730"/>
<accession>A0A1N7G4C3</accession>
<dbReference type="Proteomes" id="UP000185687">
    <property type="component" value="Unassembled WGS sequence"/>
</dbReference>
<organism evidence="2 3">
    <name type="scientific">Natronorubrum daqingense</name>
    <dbReference type="NCBI Taxonomy" id="588898"/>
    <lineage>
        <taxon>Archaea</taxon>
        <taxon>Methanobacteriati</taxon>
        <taxon>Methanobacteriota</taxon>
        <taxon>Stenosarchaea group</taxon>
        <taxon>Halobacteria</taxon>
        <taxon>Halobacteriales</taxon>
        <taxon>Natrialbaceae</taxon>
        <taxon>Natronorubrum</taxon>
    </lineage>
</organism>
<keyword evidence="1" id="KW-0614">Plasmid</keyword>